<evidence type="ECO:0000256" key="2">
    <source>
        <dbReference type="SAM" id="MobiDB-lite"/>
    </source>
</evidence>
<proteinExistence type="predicted"/>
<dbReference type="GO" id="GO:0015074">
    <property type="term" value="P:DNA integration"/>
    <property type="evidence" value="ECO:0007669"/>
    <property type="project" value="InterPro"/>
</dbReference>
<reference evidence="3" key="1">
    <citation type="submission" date="2025-08" db="UniProtKB">
        <authorList>
            <consortium name="RefSeq"/>
        </authorList>
    </citation>
    <scope>IDENTIFICATION</scope>
    <source>
        <tissue evidence="3">Whole insect</tissue>
    </source>
</reference>
<keyword evidence="1" id="KW-0233">DNA recombination</keyword>
<dbReference type="RefSeq" id="XP_028149978.1">
    <property type="nucleotide sequence ID" value="XM_028294177.1"/>
</dbReference>
<protein>
    <submittedName>
        <fullName evidence="3">Uncharacterized protein LOC114343359</fullName>
    </submittedName>
</protein>
<dbReference type="GO" id="GO:0003677">
    <property type="term" value="F:DNA binding"/>
    <property type="evidence" value="ECO:0007669"/>
    <property type="project" value="InterPro"/>
</dbReference>
<dbReference type="PANTHER" id="PTHR33480">
    <property type="entry name" value="SET DOMAIN-CONTAINING PROTEIN-RELATED"/>
    <property type="match status" value="1"/>
</dbReference>
<name>A0A6P7GX39_DIAVI</name>
<gene>
    <name evidence="3" type="primary">LOC114343359</name>
</gene>
<feature type="compositionally biased region" description="Low complexity" evidence="2">
    <location>
        <begin position="340"/>
        <end position="350"/>
    </location>
</feature>
<feature type="compositionally biased region" description="Low complexity" evidence="2">
    <location>
        <begin position="300"/>
        <end position="317"/>
    </location>
</feature>
<evidence type="ECO:0000313" key="3">
    <source>
        <dbReference type="RefSeq" id="XP_028149978.1"/>
    </source>
</evidence>
<dbReference type="GO" id="GO:0006310">
    <property type="term" value="P:DNA recombination"/>
    <property type="evidence" value="ECO:0007669"/>
    <property type="project" value="UniProtKB-KW"/>
</dbReference>
<feature type="compositionally biased region" description="Polar residues" evidence="2">
    <location>
        <begin position="318"/>
        <end position="339"/>
    </location>
</feature>
<organism evidence="3">
    <name type="scientific">Diabrotica virgifera virgifera</name>
    <name type="common">western corn rootworm</name>
    <dbReference type="NCBI Taxonomy" id="50390"/>
    <lineage>
        <taxon>Eukaryota</taxon>
        <taxon>Metazoa</taxon>
        <taxon>Ecdysozoa</taxon>
        <taxon>Arthropoda</taxon>
        <taxon>Hexapoda</taxon>
        <taxon>Insecta</taxon>
        <taxon>Pterygota</taxon>
        <taxon>Neoptera</taxon>
        <taxon>Endopterygota</taxon>
        <taxon>Coleoptera</taxon>
        <taxon>Polyphaga</taxon>
        <taxon>Cucujiformia</taxon>
        <taxon>Chrysomeloidea</taxon>
        <taxon>Chrysomelidae</taxon>
        <taxon>Galerucinae</taxon>
        <taxon>Diabroticina</taxon>
        <taxon>Diabroticites</taxon>
        <taxon>Diabrotica</taxon>
    </lineage>
</organism>
<dbReference type="InterPro" id="IPR013762">
    <property type="entry name" value="Integrase-like_cat_sf"/>
</dbReference>
<accession>A0A6P7GX39</accession>
<feature type="region of interest" description="Disordered" evidence="2">
    <location>
        <begin position="296"/>
        <end position="369"/>
    </location>
</feature>
<dbReference type="AlphaFoldDB" id="A0A6P7GX39"/>
<dbReference type="SUPFAM" id="SSF56349">
    <property type="entry name" value="DNA breaking-rejoining enzymes"/>
    <property type="match status" value="1"/>
</dbReference>
<evidence type="ECO:0000256" key="1">
    <source>
        <dbReference type="ARBA" id="ARBA00023172"/>
    </source>
</evidence>
<dbReference type="InParanoid" id="A0A6P7GX39"/>
<dbReference type="PANTHER" id="PTHR33480:SF1">
    <property type="entry name" value="TYR RECOMBINASE DOMAIN-CONTAINING PROTEIN"/>
    <property type="match status" value="1"/>
</dbReference>
<sequence length="448" mass="51306">MKEAKHASKNINQNINVCKEYRRLSENVMALVILLNRKRIGEIQYLKIKTYGENQTNSYQSEFVEALTETEKILAKTFKRVVTGGKGSKPVAILFPPDIQKLINVMLKVRKDCVPDTNEYLFANPKNDRWLSGYHVLKKLADQSGVQHKELFTSTRLRKQIACVLQVLNVTETEMEQFASFMGHTKKTHEEYYRLPQDIYQTAKVSKLLMAINKGHANKYKEKRLDEIQLSDEVDSEEEEGINAISHNDKRASRLRVTSTITSAQSKSICTDSIYSEPENDTLASRPGLTSTITAVQTKSNTSDSSSSEPENNIENSQTNIGNQKQRLNSPTQNSTYAPSTSNISSSSTEIESDNKKTTKKRKLKTSATHTVISEKSVDGRRKKKIVRERWTEEQKQVVIEHFHRHIKDKVSPKKAEVEEFLKQYKTIFIGRNWVCVKAFVYNVYRKT</sequence>
<dbReference type="InterPro" id="IPR011010">
    <property type="entry name" value="DNA_brk_join_enz"/>
</dbReference>
<dbReference type="Gene3D" id="1.10.443.10">
    <property type="entry name" value="Intergrase catalytic core"/>
    <property type="match status" value="1"/>
</dbReference>